<comment type="catalytic activity">
    <reaction evidence="1">
        <text>ATP + protein L-histidine = ADP + protein N-phospho-L-histidine.</text>
        <dbReference type="EC" id="2.7.13.3"/>
    </reaction>
</comment>
<dbReference type="SUPFAM" id="SSF47384">
    <property type="entry name" value="Homodimeric domain of signal transducing histidine kinase"/>
    <property type="match status" value="1"/>
</dbReference>
<dbReference type="PROSITE" id="PS50113">
    <property type="entry name" value="PAC"/>
    <property type="match status" value="1"/>
</dbReference>
<comment type="caution">
    <text evidence="12">The sequence shown here is derived from an EMBL/GenBank/DDBJ whole genome shotgun (WGS) entry which is preliminary data.</text>
</comment>
<dbReference type="Pfam" id="PF02518">
    <property type="entry name" value="HATPase_c"/>
    <property type="match status" value="1"/>
</dbReference>
<dbReference type="EC" id="2.7.13.3" evidence="2"/>
<dbReference type="InterPro" id="IPR004358">
    <property type="entry name" value="Sig_transdc_His_kin-like_C"/>
</dbReference>
<dbReference type="PANTHER" id="PTHR43065">
    <property type="entry name" value="SENSOR HISTIDINE KINASE"/>
    <property type="match status" value="1"/>
</dbReference>
<dbReference type="SMART" id="SM00065">
    <property type="entry name" value="GAF"/>
    <property type="match status" value="2"/>
</dbReference>
<dbReference type="InterPro" id="IPR029016">
    <property type="entry name" value="GAF-like_dom_sf"/>
</dbReference>
<dbReference type="Pfam" id="PF08447">
    <property type="entry name" value="PAS_3"/>
    <property type="match status" value="2"/>
</dbReference>
<dbReference type="InterPro" id="IPR005467">
    <property type="entry name" value="His_kinase_dom"/>
</dbReference>
<dbReference type="Gene3D" id="3.30.450.40">
    <property type="match status" value="3"/>
</dbReference>
<dbReference type="InterPro" id="IPR003594">
    <property type="entry name" value="HATPase_dom"/>
</dbReference>
<dbReference type="EMBL" id="JBHRXZ010000017">
    <property type="protein sequence ID" value="MFC3607667.1"/>
    <property type="molecule type" value="Genomic_DNA"/>
</dbReference>
<dbReference type="NCBIfam" id="TIGR00229">
    <property type="entry name" value="sensory_box"/>
    <property type="match status" value="1"/>
</dbReference>
<dbReference type="PROSITE" id="PS50110">
    <property type="entry name" value="RESPONSE_REGULATORY"/>
    <property type="match status" value="1"/>
</dbReference>
<dbReference type="PANTHER" id="PTHR43065:SF42">
    <property type="entry name" value="TWO-COMPONENT SENSOR PPRA"/>
    <property type="match status" value="1"/>
</dbReference>
<dbReference type="Pfam" id="PF01590">
    <property type="entry name" value="GAF"/>
    <property type="match status" value="2"/>
</dbReference>
<evidence type="ECO:0000313" key="13">
    <source>
        <dbReference type="Proteomes" id="UP001595630"/>
    </source>
</evidence>
<dbReference type="SMART" id="SM00448">
    <property type="entry name" value="REC"/>
    <property type="match status" value="1"/>
</dbReference>
<feature type="domain" description="Histidine kinase" evidence="8">
    <location>
        <begin position="846"/>
        <end position="1068"/>
    </location>
</feature>
<dbReference type="CDD" id="cd00082">
    <property type="entry name" value="HisKA"/>
    <property type="match status" value="1"/>
</dbReference>
<feature type="domain" description="Response regulatory" evidence="9">
    <location>
        <begin position="1094"/>
        <end position="1209"/>
    </location>
</feature>
<reference evidence="13" key="1">
    <citation type="journal article" date="2019" name="Int. J. Syst. Evol. Microbiol.">
        <title>The Global Catalogue of Microorganisms (GCM) 10K type strain sequencing project: providing services to taxonomists for standard genome sequencing and annotation.</title>
        <authorList>
            <consortium name="The Broad Institute Genomics Platform"/>
            <consortium name="The Broad Institute Genome Sequencing Center for Infectious Disease"/>
            <person name="Wu L."/>
            <person name="Ma J."/>
        </authorList>
    </citation>
    <scope>NUCLEOTIDE SEQUENCE [LARGE SCALE GENOMIC DNA]</scope>
    <source>
        <strain evidence="13">KCTC 42447</strain>
    </source>
</reference>
<evidence type="ECO:0000256" key="3">
    <source>
        <dbReference type="ARBA" id="ARBA00022553"/>
    </source>
</evidence>
<dbReference type="SUPFAM" id="SSF55781">
    <property type="entry name" value="GAF domain-like"/>
    <property type="match status" value="3"/>
</dbReference>
<dbReference type="SUPFAM" id="SSF55874">
    <property type="entry name" value="ATPase domain of HSP90 chaperone/DNA topoisomerase II/histidine kinase"/>
    <property type="match status" value="1"/>
</dbReference>
<dbReference type="SUPFAM" id="SSF52172">
    <property type="entry name" value="CheY-like"/>
    <property type="match status" value="1"/>
</dbReference>
<accession>A0ABV7T4Z9</accession>
<evidence type="ECO:0000256" key="4">
    <source>
        <dbReference type="ARBA" id="ARBA00022679"/>
    </source>
</evidence>
<sequence length="1225" mass="136244">MPAPSCPSFLPLDAELQRFAELAAALCEMPCAAIHLFYQGQRRAAASLGLSAEAVPWQRSLSAQAMERPGLYEIPDLDLVTGADQSLEQAQGIRAYAGVALISDTGEAVGVLCVMDRQPHALSDAQRTQLVGMARQVVHYLELLQLRNARQAQAACELLSSPDGTPLPVEYRVPPIHADGVLQGAACTFTDISECARAEALRSFMLDLSDHLQKSVVRVDLDLLLSQRLGRLLGVDRIAHGFLHPDSGELEIDAEWRAPELAEAKGRLALGEGAQALAERLEEDAAVPLDIPGSTGLQALWQRLECQDLLFAPLHEPRQALLLLGCRGPRSWTQAERSLVREIVIRLRAARVRTRVTRELHDAEQRISLANAIAAIGIWEFDPKHNSLHWDTQTKALAGMAPEAPAPSLEQLLKHIHPEDRPRLSAALADALDARHDGQLNLDYRTLDGRWLTIRGRRVDDEPVRILGTIREITAERNAADDLRRMNLLLEEQIEERRQAERRQAAHIELGDLLRGQLDSDTIDRETVRILASTLRLTRVLMARLGATDERAAICHQWPEQPPCPERRLALANHPGLALELRHGALVVIEDIRHDRRTATHATRYARFGLCSLVCVPRMEYGRLSAILILMHESPRAWPDEDIFFVRDVADRAWTADERMHAEQALRDSEEQFRTLADNMSQLAWMADSTGQIYWYNKRWYDLTGTCPDTMRALGIGSVHHPQHRERATTSLQQAFSRGQVWEDTHPLQGRDGRYRWFLSCALPISNASGEVIRWFGTHTDITAQVQAEEALRELNNSLERRVTERTHELADTNRRLQVEMSERERAEEALRHAQKMEAIGQLTGGLAHDFNNMLTGVLGALDLIQRRLDPLHNADLQRYLDAATSSANRAAALTHRLLAFARRQALDTQPVDVNELVLSMEDMLRRTIGEHIQLHTDLRQRLWPAYTDAHQLENALLNLVINARDAMPEGGRLVIQTRALTLRGPQPDSLEPGDYLVLSVEDSGCGMPAEVIAKAFDPFFTTKPIGQGTGLGLSMVYGFVLQTGGGIRIDSEPARGTRMTLLLPRDHQSLTAKSEHEPHGAAGEVPRAGAGETVLVVEDEAAVRMLVVEVLRELGYEVLEAVDGDSALALLQGNRRIDLMVSDVGLPGINGRQLSALARQLRPALKVLFITGYAPDAENRCDYLSNGTEMLTKPFNLDLLASRIRQMMEAEQPTGHPTSDPPGP</sequence>
<feature type="domain" description="PAS" evidence="10">
    <location>
        <begin position="363"/>
        <end position="435"/>
    </location>
</feature>
<name>A0ABV7T4Z9_9GAMM</name>
<evidence type="ECO:0000259" key="10">
    <source>
        <dbReference type="PROSITE" id="PS50112"/>
    </source>
</evidence>
<dbReference type="PRINTS" id="PR00344">
    <property type="entry name" value="BCTRLSENSOR"/>
</dbReference>
<evidence type="ECO:0000259" key="9">
    <source>
        <dbReference type="PROSITE" id="PS50110"/>
    </source>
</evidence>
<dbReference type="Pfam" id="PF00512">
    <property type="entry name" value="HisKA"/>
    <property type="match status" value="1"/>
</dbReference>
<keyword evidence="4" id="KW-0808">Transferase</keyword>
<evidence type="ECO:0000256" key="6">
    <source>
        <dbReference type="PROSITE-ProRule" id="PRU00169"/>
    </source>
</evidence>
<dbReference type="InterPro" id="IPR011006">
    <property type="entry name" value="CheY-like_superfamily"/>
</dbReference>
<dbReference type="Gene3D" id="3.30.565.10">
    <property type="entry name" value="Histidine kinase-like ATPase, C-terminal domain"/>
    <property type="match status" value="1"/>
</dbReference>
<feature type="domain" description="PAC" evidence="11">
    <location>
        <begin position="742"/>
        <end position="794"/>
    </location>
</feature>
<evidence type="ECO:0000256" key="2">
    <source>
        <dbReference type="ARBA" id="ARBA00012438"/>
    </source>
</evidence>
<dbReference type="CDD" id="cd00130">
    <property type="entry name" value="PAS"/>
    <property type="match status" value="1"/>
</dbReference>
<keyword evidence="13" id="KW-1185">Reference proteome</keyword>
<dbReference type="PROSITE" id="PS50112">
    <property type="entry name" value="PAS"/>
    <property type="match status" value="2"/>
</dbReference>
<evidence type="ECO:0000259" key="8">
    <source>
        <dbReference type="PROSITE" id="PS50109"/>
    </source>
</evidence>
<dbReference type="Pfam" id="PF00072">
    <property type="entry name" value="Response_reg"/>
    <property type="match status" value="1"/>
</dbReference>
<organism evidence="12 13">
    <name type="scientific">Stutzerimonas tarimensis</name>
    <dbReference type="NCBI Taxonomy" id="1507735"/>
    <lineage>
        <taxon>Bacteria</taxon>
        <taxon>Pseudomonadati</taxon>
        <taxon>Pseudomonadota</taxon>
        <taxon>Gammaproteobacteria</taxon>
        <taxon>Pseudomonadales</taxon>
        <taxon>Pseudomonadaceae</taxon>
        <taxon>Stutzerimonas</taxon>
    </lineage>
</organism>
<dbReference type="InterPro" id="IPR003018">
    <property type="entry name" value="GAF"/>
</dbReference>
<gene>
    <name evidence="12" type="ORF">ACFOMF_07765</name>
</gene>
<dbReference type="Proteomes" id="UP001595630">
    <property type="component" value="Unassembled WGS sequence"/>
</dbReference>
<dbReference type="InterPro" id="IPR001789">
    <property type="entry name" value="Sig_transdc_resp-reg_receiver"/>
</dbReference>
<dbReference type="Gene3D" id="3.30.450.20">
    <property type="entry name" value="PAS domain"/>
    <property type="match status" value="2"/>
</dbReference>
<evidence type="ECO:0000256" key="7">
    <source>
        <dbReference type="SAM" id="Coils"/>
    </source>
</evidence>
<protein>
    <recommendedName>
        <fullName evidence="2">histidine kinase</fullName>
        <ecNumber evidence="2">2.7.13.3</ecNumber>
    </recommendedName>
</protein>
<proteinExistence type="predicted"/>
<evidence type="ECO:0000256" key="1">
    <source>
        <dbReference type="ARBA" id="ARBA00000085"/>
    </source>
</evidence>
<evidence type="ECO:0000313" key="12">
    <source>
        <dbReference type="EMBL" id="MFC3607667.1"/>
    </source>
</evidence>
<dbReference type="InterPro" id="IPR003661">
    <property type="entry name" value="HisK_dim/P_dom"/>
</dbReference>
<dbReference type="InterPro" id="IPR036097">
    <property type="entry name" value="HisK_dim/P_sf"/>
</dbReference>
<dbReference type="PROSITE" id="PS50109">
    <property type="entry name" value="HIS_KIN"/>
    <property type="match status" value="1"/>
</dbReference>
<evidence type="ECO:0000259" key="11">
    <source>
        <dbReference type="PROSITE" id="PS50113"/>
    </source>
</evidence>
<feature type="coiled-coil region" evidence="7">
    <location>
        <begin position="480"/>
        <end position="510"/>
    </location>
</feature>
<evidence type="ECO:0000256" key="5">
    <source>
        <dbReference type="ARBA" id="ARBA00022777"/>
    </source>
</evidence>
<dbReference type="Gene3D" id="3.40.50.2300">
    <property type="match status" value="1"/>
</dbReference>
<dbReference type="SMART" id="SM00086">
    <property type="entry name" value="PAC"/>
    <property type="match status" value="3"/>
</dbReference>
<dbReference type="SMART" id="SM00388">
    <property type="entry name" value="HisKA"/>
    <property type="match status" value="1"/>
</dbReference>
<keyword evidence="5" id="KW-0418">Kinase</keyword>
<keyword evidence="7" id="KW-0175">Coiled coil</keyword>
<dbReference type="SMART" id="SM00091">
    <property type="entry name" value="PAS"/>
    <property type="match status" value="2"/>
</dbReference>
<dbReference type="InterPro" id="IPR036890">
    <property type="entry name" value="HATPase_C_sf"/>
</dbReference>
<dbReference type="InterPro" id="IPR035965">
    <property type="entry name" value="PAS-like_dom_sf"/>
</dbReference>
<keyword evidence="3 6" id="KW-0597">Phosphoprotein</keyword>
<dbReference type="InterPro" id="IPR013655">
    <property type="entry name" value="PAS_fold_3"/>
</dbReference>
<feature type="coiled-coil region" evidence="7">
    <location>
        <begin position="810"/>
        <end position="837"/>
    </location>
</feature>
<dbReference type="SUPFAM" id="SSF55785">
    <property type="entry name" value="PYP-like sensor domain (PAS domain)"/>
    <property type="match status" value="2"/>
</dbReference>
<dbReference type="Pfam" id="PF13426">
    <property type="entry name" value="PAS_9"/>
    <property type="match status" value="1"/>
</dbReference>
<dbReference type="RefSeq" id="WP_386363225.1">
    <property type="nucleotide sequence ID" value="NZ_JBHRXZ010000017.1"/>
</dbReference>
<dbReference type="Gene3D" id="1.10.287.130">
    <property type="match status" value="1"/>
</dbReference>
<feature type="modified residue" description="4-aspartylphosphate" evidence="6">
    <location>
        <position position="1144"/>
    </location>
</feature>
<dbReference type="InterPro" id="IPR000700">
    <property type="entry name" value="PAS-assoc_C"/>
</dbReference>
<dbReference type="SMART" id="SM00387">
    <property type="entry name" value="HATPase_c"/>
    <property type="match status" value="1"/>
</dbReference>
<dbReference type="InterPro" id="IPR000014">
    <property type="entry name" value="PAS"/>
</dbReference>
<feature type="domain" description="PAS" evidence="10">
    <location>
        <begin position="669"/>
        <end position="739"/>
    </location>
</feature>
<dbReference type="InterPro" id="IPR001610">
    <property type="entry name" value="PAC"/>
</dbReference>